<dbReference type="GO" id="GO:0008270">
    <property type="term" value="F:zinc ion binding"/>
    <property type="evidence" value="ECO:0007669"/>
    <property type="project" value="UniProtKB-UniRule"/>
</dbReference>
<evidence type="ECO:0000313" key="15">
    <source>
        <dbReference type="Proteomes" id="UP000230137"/>
    </source>
</evidence>
<evidence type="ECO:0000256" key="5">
    <source>
        <dbReference type="ARBA" id="ARBA00022692"/>
    </source>
</evidence>
<evidence type="ECO:0000256" key="8">
    <source>
        <dbReference type="ARBA" id="ARBA00022833"/>
    </source>
</evidence>
<dbReference type="EC" id="3.4.24.-" evidence="12"/>
<evidence type="ECO:0000256" key="1">
    <source>
        <dbReference type="ARBA" id="ARBA00004651"/>
    </source>
</evidence>
<feature type="transmembrane region" description="Helical" evidence="12">
    <location>
        <begin position="12"/>
        <end position="32"/>
    </location>
</feature>
<keyword evidence="7 12" id="KW-0378">Hydrolase</keyword>
<evidence type="ECO:0000313" key="14">
    <source>
        <dbReference type="EMBL" id="PJA20020.1"/>
    </source>
</evidence>
<feature type="active site" evidence="12">
    <location>
        <position position="144"/>
    </location>
</feature>
<comment type="caution">
    <text evidence="14">The sequence shown here is derived from an EMBL/GenBank/DDBJ whole genome shotgun (WGS) entry which is preliminary data.</text>
</comment>
<name>A0A2M7W3E5_9BACT</name>
<evidence type="ECO:0000256" key="2">
    <source>
        <dbReference type="ARBA" id="ARBA00009779"/>
    </source>
</evidence>
<feature type="domain" description="Peptidase M48" evidence="13">
    <location>
        <begin position="77"/>
        <end position="297"/>
    </location>
</feature>
<dbReference type="InterPro" id="IPR001915">
    <property type="entry name" value="Peptidase_M48"/>
</dbReference>
<evidence type="ECO:0000256" key="4">
    <source>
        <dbReference type="ARBA" id="ARBA00022670"/>
    </source>
</evidence>
<proteinExistence type="inferred from homology"/>
<dbReference type="PANTHER" id="PTHR43221:SF1">
    <property type="entry name" value="PROTEASE HTPX"/>
    <property type="match status" value="1"/>
</dbReference>
<dbReference type="PANTHER" id="PTHR43221">
    <property type="entry name" value="PROTEASE HTPX"/>
    <property type="match status" value="1"/>
</dbReference>
<dbReference type="GO" id="GO:0005886">
    <property type="term" value="C:plasma membrane"/>
    <property type="evidence" value="ECO:0007669"/>
    <property type="project" value="UniProtKB-SubCell"/>
</dbReference>
<keyword evidence="3 12" id="KW-1003">Cell membrane</keyword>
<evidence type="ECO:0000256" key="3">
    <source>
        <dbReference type="ARBA" id="ARBA00022475"/>
    </source>
</evidence>
<evidence type="ECO:0000256" key="7">
    <source>
        <dbReference type="ARBA" id="ARBA00022801"/>
    </source>
</evidence>
<accession>A0A2M7W3E5</accession>
<keyword evidence="10 12" id="KW-0482">Metalloprotease</keyword>
<feature type="binding site" evidence="12">
    <location>
        <position position="147"/>
    </location>
    <ligand>
        <name>Zn(2+)</name>
        <dbReference type="ChEBI" id="CHEBI:29105"/>
        <note>catalytic</note>
    </ligand>
</feature>
<evidence type="ECO:0000256" key="11">
    <source>
        <dbReference type="ARBA" id="ARBA00023136"/>
    </source>
</evidence>
<feature type="transmembrane region" description="Helical" evidence="12">
    <location>
        <begin position="194"/>
        <end position="215"/>
    </location>
</feature>
<comment type="similarity">
    <text evidence="2 12">Belongs to the peptidase M48B family.</text>
</comment>
<dbReference type="GO" id="GO:0004222">
    <property type="term" value="F:metalloendopeptidase activity"/>
    <property type="evidence" value="ECO:0007669"/>
    <property type="project" value="UniProtKB-UniRule"/>
</dbReference>
<comment type="cofactor">
    <cofactor evidence="12">
        <name>Zn(2+)</name>
        <dbReference type="ChEBI" id="CHEBI:29105"/>
    </cofactor>
    <text evidence="12">Binds 1 zinc ion per subunit.</text>
</comment>
<dbReference type="CDD" id="cd07340">
    <property type="entry name" value="M48B_Htpx_like"/>
    <property type="match status" value="1"/>
</dbReference>
<feature type="transmembrane region" description="Helical" evidence="12">
    <location>
        <begin position="155"/>
        <end position="174"/>
    </location>
</feature>
<evidence type="ECO:0000256" key="10">
    <source>
        <dbReference type="ARBA" id="ARBA00023049"/>
    </source>
</evidence>
<organism evidence="14 15">
    <name type="scientific">Candidatus Berkelbacteria bacterium CG_4_10_14_0_2_um_filter_35_9_33_12</name>
    <dbReference type="NCBI Taxonomy" id="1974499"/>
    <lineage>
        <taxon>Bacteria</taxon>
        <taxon>Candidatus Berkelbacteria</taxon>
    </lineage>
</organism>
<dbReference type="Pfam" id="PF01435">
    <property type="entry name" value="Peptidase_M48"/>
    <property type="match status" value="1"/>
</dbReference>
<feature type="binding site" evidence="12">
    <location>
        <position position="220"/>
    </location>
    <ligand>
        <name>Zn(2+)</name>
        <dbReference type="ChEBI" id="CHEBI:29105"/>
        <note>catalytic</note>
    </ligand>
</feature>
<dbReference type="GO" id="GO:0006508">
    <property type="term" value="P:proteolysis"/>
    <property type="evidence" value="ECO:0007669"/>
    <property type="project" value="UniProtKB-KW"/>
</dbReference>
<dbReference type="Gene3D" id="3.30.2010.10">
    <property type="entry name" value="Metalloproteases ('zincins'), catalytic domain"/>
    <property type="match status" value="1"/>
</dbReference>
<protein>
    <recommendedName>
        <fullName evidence="12">Protease HtpX homolog</fullName>
        <ecNumber evidence="12">3.4.24.-</ecNumber>
    </recommendedName>
</protein>
<dbReference type="InterPro" id="IPR050083">
    <property type="entry name" value="HtpX_protease"/>
</dbReference>
<keyword evidence="8 12" id="KW-0862">Zinc</keyword>
<keyword evidence="6 12" id="KW-0479">Metal-binding</keyword>
<dbReference type="InterPro" id="IPR022919">
    <property type="entry name" value="Pept_M48_protease_HtpX"/>
</dbReference>
<dbReference type="HAMAP" id="MF_00188">
    <property type="entry name" value="Pept_M48_protease_HtpX"/>
    <property type="match status" value="1"/>
</dbReference>
<evidence type="ECO:0000256" key="6">
    <source>
        <dbReference type="ARBA" id="ARBA00022723"/>
    </source>
</evidence>
<sequence length="298" mass="32660">MYNQISSNKRKSVLLIGVFLVLLMAVGWGISGYYGNPIFLYIAVVISFTQAWVGYYYGDKIALATSKAIPISGKENREAKQLVNLVHNLSITAGTPTPKVYLINDSAPNAFATGRDPKHASIAVTTGLVEKLEDEELQGVLAHELSHIKNYDIRVMSLVVVLVGIIAVISDFFLRSMFWGRRSDNENNSGGVMIVMALVLAILAPIVSTLIQLAVSRKREYLADASGALLTRYPEGLASALQKISADKEPLEVANRGTAHLYIANPLKNQEGKSVGFFANLFSTHPPIVERVKRLREM</sequence>
<evidence type="ECO:0000256" key="12">
    <source>
        <dbReference type="HAMAP-Rule" id="MF_00188"/>
    </source>
</evidence>
<dbReference type="Proteomes" id="UP000230137">
    <property type="component" value="Unassembled WGS sequence"/>
</dbReference>
<evidence type="ECO:0000256" key="9">
    <source>
        <dbReference type="ARBA" id="ARBA00022989"/>
    </source>
</evidence>
<feature type="transmembrane region" description="Helical" evidence="12">
    <location>
        <begin position="38"/>
        <end position="57"/>
    </location>
</feature>
<feature type="binding site" evidence="12">
    <location>
        <position position="143"/>
    </location>
    <ligand>
        <name>Zn(2+)</name>
        <dbReference type="ChEBI" id="CHEBI:29105"/>
        <note>catalytic</note>
    </ligand>
</feature>
<comment type="subcellular location">
    <subcellularLocation>
        <location evidence="1 12">Cell membrane</location>
        <topology evidence="1 12">Multi-pass membrane protein</topology>
    </subcellularLocation>
</comment>
<reference evidence="15" key="1">
    <citation type="submission" date="2017-09" db="EMBL/GenBank/DDBJ databases">
        <title>Depth-based differentiation of microbial function through sediment-hosted aquifers and enrichment of novel symbionts in the deep terrestrial subsurface.</title>
        <authorList>
            <person name="Probst A.J."/>
            <person name="Ladd B."/>
            <person name="Jarett J.K."/>
            <person name="Geller-Mcgrath D.E."/>
            <person name="Sieber C.M.K."/>
            <person name="Emerson J.B."/>
            <person name="Anantharaman K."/>
            <person name="Thomas B.C."/>
            <person name="Malmstrom R."/>
            <person name="Stieglmeier M."/>
            <person name="Klingl A."/>
            <person name="Woyke T."/>
            <person name="Ryan C.M."/>
            <person name="Banfield J.F."/>
        </authorList>
    </citation>
    <scope>NUCLEOTIDE SEQUENCE [LARGE SCALE GENOMIC DNA]</scope>
</reference>
<keyword evidence="11 12" id="KW-0472">Membrane</keyword>
<keyword evidence="4 12" id="KW-0645">Protease</keyword>
<keyword evidence="5 12" id="KW-0812">Transmembrane</keyword>
<dbReference type="AlphaFoldDB" id="A0A2M7W3E5"/>
<dbReference type="EMBL" id="PFQF01000042">
    <property type="protein sequence ID" value="PJA20020.1"/>
    <property type="molecule type" value="Genomic_DNA"/>
</dbReference>
<evidence type="ECO:0000259" key="13">
    <source>
        <dbReference type="Pfam" id="PF01435"/>
    </source>
</evidence>
<keyword evidence="9 12" id="KW-1133">Transmembrane helix</keyword>
<gene>
    <name evidence="12" type="primary">htpX</name>
    <name evidence="14" type="ORF">COX60_03070</name>
</gene>